<name>A0ABR1TDF5_9PEZI</name>
<organism evidence="1 2">
    <name type="scientific">Apiospora rasikravindrae</name>
    <dbReference type="NCBI Taxonomy" id="990691"/>
    <lineage>
        <taxon>Eukaryota</taxon>
        <taxon>Fungi</taxon>
        <taxon>Dikarya</taxon>
        <taxon>Ascomycota</taxon>
        <taxon>Pezizomycotina</taxon>
        <taxon>Sordariomycetes</taxon>
        <taxon>Xylariomycetidae</taxon>
        <taxon>Amphisphaeriales</taxon>
        <taxon>Apiosporaceae</taxon>
        <taxon>Apiospora</taxon>
    </lineage>
</organism>
<dbReference type="Proteomes" id="UP001444661">
    <property type="component" value="Unassembled WGS sequence"/>
</dbReference>
<dbReference type="EMBL" id="JAQQWK010000003">
    <property type="protein sequence ID" value="KAK8044452.1"/>
    <property type="molecule type" value="Genomic_DNA"/>
</dbReference>
<gene>
    <name evidence="1" type="ORF">PG993_004476</name>
</gene>
<sequence length="150" mass="16248">MHPSRNTTTQGAPHAHFPASAIPLHPIPFSALITDDLGTVADAPDAVEIAQSIATLPQVLPGSIRKAAPKETKDRLFNAAFQELKVLRPGNMNRTKTSMDSSSTSAHRIQQALPVCPQPVTRPCKVMFVESAGLDRMKRNVASWPYQGRA</sequence>
<comment type="caution">
    <text evidence="1">The sequence shown here is derived from an EMBL/GenBank/DDBJ whole genome shotgun (WGS) entry which is preliminary data.</text>
</comment>
<keyword evidence="2" id="KW-1185">Reference proteome</keyword>
<evidence type="ECO:0000313" key="2">
    <source>
        <dbReference type="Proteomes" id="UP001444661"/>
    </source>
</evidence>
<evidence type="ECO:0000313" key="1">
    <source>
        <dbReference type="EMBL" id="KAK8044452.1"/>
    </source>
</evidence>
<proteinExistence type="predicted"/>
<accession>A0ABR1TDF5</accession>
<reference evidence="1 2" key="1">
    <citation type="submission" date="2023-01" db="EMBL/GenBank/DDBJ databases">
        <title>Analysis of 21 Apiospora genomes using comparative genomics revels a genus with tremendous synthesis potential of carbohydrate active enzymes and secondary metabolites.</title>
        <authorList>
            <person name="Sorensen T."/>
        </authorList>
    </citation>
    <scope>NUCLEOTIDE SEQUENCE [LARGE SCALE GENOMIC DNA]</scope>
    <source>
        <strain evidence="1 2">CBS 33761</strain>
    </source>
</reference>
<protein>
    <submittedName>
        <fullName evidence="1">Uncharacterized protein</fullName>
    </submittedName>
</protein>